<evidence type="ECO:0000256" key="9">
    <source>
        <dbReference type="ARBA" id="ARBA00023136"/>
    </source>
</evidence>
<dbReference type="SUPFAM" id="SSF103506">
    <property type="entry name" value="Mitochondrial carrier"/>
    <property type="match status" value="1"/>
</dbReference>
<evidence type="ECO:0000256" key="3">
    <source>
        <dbReference type="ARBA" id="ARBA00022448"/>
    </source>
</evidence>
<keyword evidence="14" id="KW-1185">Reference proteome</keyword>
<dbReference type="RefSeq" id="XP_067066842.1">
    <property type="nucleotide sequence ID" value="XM_067213350.1"/>
</dbReference>
<keyword evidence="5" id="KW-0677">Repeat</keyword>
<dbReference type="Gene3D" id="1.50.40.10">
    <property type="entry name" value="Mitochondrial carrier domain"/>
    <property type="match status" value="1"/>
</dbReference>
<dbReference type="PRINTS" id="PR00926">
    <property type="entry name" value="MITOCARRIER"/>
</dbReference>
<reference evidence="13 14" key="1">
    <citation type="submission" date="2016-10" db="EMBL/GenBank/DDBJ databases">
        <title>Reductive evolution of mitochondrial metabolism and differential evolution of invasion-related proteins in Cryptosporidium.</title>
        <authorList>
            <person name="Liu S."/>
            <person name="Roellig D.M."/>
            <person name="Guo Y."/>
            <person name="Li N."/>
            <person name="Frace M.A."/>
            <person name="Tang K."/>
            <person name="Zhang L."/>
            <person name="Feng Y."/>
            <person name="Xiao L."/>
        </authorList>
    </citation>
    <scope>NUCLEOTIDE SEQUENCE [LARGE SCALE GENOMIC DNA]</scope>
    <source>
        <strain evidence="13">30847</strain>
    </source>
</reference>
<dbReference type="InterPro" id="IPR002067">
    <property type="entry name" value="MCP"/>
</dbReference>
<feature type="transmembrane region" description="Helical" evidence="12">
    <location>
        <begin position="211"/>
        <end position="231"/>
    </location>
</feature>
<evidence type="ECO:0000256" key="6">
    <source>
        <dbReference type="ARBA" id="ARBA00022792"/>
    </source>
</evidence>
<feature type="repeat" description="Solcar" evidence="10">
    <location>
        <begin position="205"/>
        <end position="295"/>
    </location>
</feature>
<evidence type="ECO:0000256" key="7">
    <source>
        <dbReference type="ARBA" id="ARBA00022989"/>
    </source>
</evidence>
<evidence type="ECO:0000313" key="14">
    <source>
        <dbReference type="Proteomes" id="UP000186804"/>
    </source>
</evidence>
<dbReference type="AlphaFoldDB" id="A0A1J4MCI6"/>
<dbReference type="PROSITE" id="PS51257">
    <property type="entry name" value="PROKAR_LIPOPROTEIN"/>
    <property type="match status" value="1"/>
</dbReference>
<protein>
    <submittedName>
        <fullName evidence="13">Carrier protein</fullName>
    </submittedName>
</protein>
<dbReference type="FunFam" id="1.50.40.10:FF:000009">
    <property type="entry name" value="Mitochondrial 2-oxoglutarate/malate carrier protein"/>
    <property type="match status" value="1"/>
</dbReference>
<name>A0A1J4MCI6_9CRYT</name>
<evidence type="ECO:0000313" key="13">
    <source>
        <dbReference type="EMBL" id="OII71945.1"/>
    </source>
</evidence>
<keyword evidence="4 10" id="KW-0812">Transmembrane</keyword>
<sequence>MEKRNDNKLLSNIKTIQPFLVGGLAGCCATTCIQPIDMVKVRIQLAGEHNGSKNPFTITKEIIRNNGIKGLYKGLDAGLVRQITYTTARLGLFRVISDSMKKNNESLPVHTKAMIGLSAGGIAAIIGNPADLSLIRLQTDSTLPPQQRRHYKGVFNAISRIIKDEGVLSLWRGSTPTVVRAMALNMGMLASFDQTKEMLQPKFGDTQTTSLIASAISGIFAVTFSLPFDLIKTRLQKMAKLPNGQMPYLGFIDCATKIYRNEGLLGFFAGYPTYYVRIAPHTMITLLCVDWTNSKISKFYKNHLK</sequence>
<feature type="repeat" description="Solcar" evidence="10">
    <location>
        <begin position="107"/>
        <end position="198"/>
    </location>
</feature>
<evidence type="ECO:0000256" key="2">
    <source>
        <dbReference type="ARBA" id="ARBA00006375"/>
    </source>
</evidence>
<dbReference type="Proteomes" id="UP000186804">
    <property type="component" value="Unassembled WGS sequence"/>
</dbReference>
<dbReference type="InterPro" id="IPR023395">
    <property type="entry name" value="MCP_dom_sf"/>
</dbReference>
<dbReference type="GO" id="GO:0005743">
    <property type="term" value="C:mitochondrial inner membrane"/>
    <property type="evidence" value="ECO:0007669"/>
    <property type="project" value="UniProtKB-SubCell"/>
</dbReference>
<keyword evidence="7 12" id="KW-1133">Transmembrane helix</keyword>
<dbReference type="PANTHER" id="PTHR45618">
    <property type="entry name" value="MITOCHONDRIAL DICARBOXYLATE CARRIER-RELATED"/>
    <property type="match status" value="1"/>
</dbReference>
<dbReference type="OrthoDB" id="756301at2759"/>
<dbReference type="EMBL" id="LRBS01000120">
    <property type="protein sequence ID" value="OII71945.1"/>
    <property type="molecule type" value="Genomic_DNA"/>
</dbReference>
<dbReference type="VEuPathDB" id="CryptoDB:cand_031240"/>
<dbReference type="GeneID" id="92367308"/>
<keyword evidence="6" id="KW-0999">Mitochondrion inner membrane</keyword>
<evidence type="ECO:0000256" key="1">
    <source>
        <dbReference type="ARBA" id="ARBA00004448"/>
    </source>
</evidence>
<comment type="caution">
    <text evidence="13">The sequence shown here is derived from an EMBL/GenBank/DDBJ whole genome shotgun (WGS) entry which is preliminary data.</text>
</comment>
<dbReference type="PROSITE" id="PS50920">
    <property type="entry name" value="SOLCAR"/>
    <property type="match status" value="3"/>
</dbReference>
<proteinExistence type="inferred from homology"/>
<dbReference type="InterPro" id="IPR050391">
    <property type="entry name" value="Mito_Metabolite_Transporter"/>
</dbReference>
<accession>A0A1J4MCI6</accession>
<evidence type="ECO:0000256" key="8">
    <source>
        <dbReference type="ARBA" id="ARBA00023128"/>
    </source>
</evidence>
<evidence type="ECO:0000256" key="5">
    <source>
        <dbReference type="ARBA" id="ARBA00022737"/>
    </source>
</evidence>
<dbReference type="Pfam" id="PF00153">
    <property type="entry name" value="Mito_carr"/>
    <property type="match status" value="3"/>
</dbReference>
<keyword evidence="9 10" id="KW-0472">Membrane</keyword>
<organism evidence="13 14">
    <name type="scientific">Cryptosporidium andersoni</name>
    <dbReference type="NCBI Taxonomy" id="117008"/>
    <lineage>
        <taxon>Eukaryota</taxon>
        <taxon>Sar</taxon>
        <taxon>Alveolata</taxon>
        <taxon>Apicomplexa</taxon>
        <taxon>Conoidasida</taxon>
        <taxon>Coccidia</taxon>
        <taxon>Eucoccidiorida</taxon>
        <taxon>Eimeriorina</taxon>
        <taxon>Cryptosporidiidae</taxon>
        <taxon>Cryptosporidium</taxon>
    </lineage>
</organism>
<dbReference type="GO" id="GO:0055085">
    <property type="term" value="P:transmembrane transport"/>
    <property type="evidence" value="ECO:0007669"/>
    <property type="project" value="InterPro"/>
</dbReference>
<keyword evidence="3 11" id="KW-0813">Transport</keyword>
<comment type="similarity">
    <text evidence="2 11">Belongs to the mitochondrial carrier (TC 2.A.29) family.</text>
</comment>
<evidence type="ECO:0000256" key="11">
    <source>
        <dbReference type="RuleBase" id="RU000488"/>
    </source>
</evidence>
<dbReference type="InterPro" id="IPR018108">
    <property type="entry name" value="MCP_transmembrane"/>
</dbReference>
<evidence type="ECO:0000256" key="4">
    <source>
        <dbReference type="ARBA" id="ARBA00022692"/>
    </source>
</evidence>
<evidence type="ECO:0000256" key="12">
    <source>
        <dbReference type="SAM" id="Phobius"/>
    </source>
</evidence>
<comment type="subcellular location">
    <subcellularLocation>
        <location evidence="1">Mitochondrion inner membrane</location>
        <topology evidence="1">Multi-pass membrane protein</topology>
    </subcellularLocation>
</comment>
<gene>
    <name evidence="13" type="ORF">cand_031240</name>
</gene>
<feature type="repeat" description="Solcar" evidence="10">
    <location>
        <begin position="13"/>
        <end position="99"/>
    </location>
</feature>
<evidence type="ECO:0000256" key="10">
    <source>
        <dbReference type="PROSITE-ProRule" id="PRU00282"/>
    </source>
</evidence>
<keyword evidence="8" id="KW-0496">Mitochondrion</keyword>